<protein>
    <submittedName>
        <fullName evidence="2">Uncharacterized protein</fullName>
    </submittedName>
</protein>
<evidence type="ECO:0000313" key="2">
    <source>
        <dbReference type="EMBL" id="MED7828632.1"/>
    </source>
</evidence>
<evidence type="ECO:0000313" key="3">
    <source>
        <dbReference type="Proteomes" id="UP001333996"/>
    </source>
</evidence>
<feature type="compositionally biased region" description="Basic and acidic residues" evidence="1">
    <location>
        <begin position="74"/>
        <end position="84"/>
    </location>
</feature>
<feature type="region of interest" description="Disordered" evidence="1">
    <location>
        <begin position="1"/>
        <end position="29"/>
    </location>
</feature>
<name>A0ABU7FWX9_9ACTN</name>
<organism evidence="2 3">
    <name type="scientific">Streptomyces chiangmaiensis</name>
    <dbReference type="NCBI Taxonomy" id="766497"/>
    <lineage>
        <taxon>Bacteria</taxon>
        <taxon>Bacillati</taxon>
        <taxon>Actinomycetota</taxon>
        <taxon>Actinomycetes</taxon>
        <taxon>Kitasatosporales</taxon>
        <taxon>Streptomycetaceae</taxon>
        <taxon>Streptomyces</taxon>
    </lineage>
</organism>
<gene>
    <name evidence="2" type="ORF">VXC91_44080</name>
</gene>
<dbReference type="EMBL" id="JAYWVC010000443">
    <property type="protein sequence ID" value="MED7828632.1"/>
    <property type="molecule type" value="Genomic_DNA"/>
</dbReference>
<feature type="region of interest" description="Disordered" evidence="1">
    <location>
        <begin position="203"/>
        <end position="259"/>
    </location>
</feature>
<sequence>MGKWLSGDGVPGRPGVHPDGAESGRWDGHDDSALETALAAVMRGGDLDPRAEQQAVAAFRTARAAGAHRARTRRRDDWRLPAERRTGHPVKTTLGVVFASIALGGVAVAAIGSVGSSADGAGRGTANPSAVTSDRPGGGTASSRGLGPTKHPATAKDTEAHCRAYEQTKNRGKALEATAWQRLVAAAGGEDKVTAYCSERLARATAEPNKPGSQSKPGAGAADSGRGQGGSTGDSGNHPSGADNASGNAKAGDISDNGK</sequence>
<reference evidence="2" key="1">
    <citation type="submission" date="2024-01" db="EMBL/GenBank/DDBJ databases">
        <title>First draft genome sequence data of TA4-1, the type strain of Gram-positive actinobacterium Streptomyces chiangmaiensis.</title>
        <authorList>
            <person name="Yasawong M."/>
            <person name="Nantapong N."/>
        </authorList>
    </citation>
    <scope>NUCLEOTIDE SEQUENCE</scope>
    <source>
        <strain evidence="2">TA4-1</strain>
    </source>
</reference>
<evidence type="ECO:0000256" key="1">
    <source>
        <dbReference type="SAM" id="MobiDB-lite"/>
    </source>
</evidence>
<comment type="caution">
    <text evidence="2">The sequence shown here is derived from an EMBL/GenBank/DDBJ whole genome shotgun (WGS) entry which is preliminary data.</text>
</comment>
<feature type="region of interest" description="Disordered" evidence="1">
    <location>
        <begin position="116"/>
        <end position="159"/>
    </location>
</feature>
<accession>A0ABU7FWX9</accession>
<proteinExistence type="predicted"/>
<dbReference type="Proteomes" id="UP001333996">
    <property type="component" value="Unassembled WGS sequence"/>
</dbReference>
<feature type="region of interest" description="Disordered" evidence="1">
    <location>
        <begin position="62"/>
        <end position="84"/>
    </location>
</feature>
<keyword evidence="3" id="KW-1185">Reference proteome</keyword>
<dbReference type="RefSeq" id="WP_329512965.1">
    <property type="nucleotide sequence ID" value="NZ_BAAAYZ010000031.1"/>
</dbReference>
<feature type="compositionally biased region" description="Basic and acidic residues" evidence="1">
    <location>
        <begin position="19"/>
        <end position="29"/>
    </location>
</feature>